<dbReference type="InterPro" id="IPR051798">
    <property type="entry name" value="Class-II_PLP-Dep_Aminotrans"/>
</dbReference>
<dbReference type="GO" id="GO:0047804">
    <property type="term" value="F:cysteine-S-conjugate beta-lyase activity"/>
    <property type="evidence" value="ECO:0007669"/>
    <property type="project" value="UniProtKB-EC"/>
</dbReference>
<dbReference type="RefSeq" id="WP_179516770.1">
    <property type="nucleotide sequence ID" value="NZ_JACCAC010000001.1"/>
</dbReference>
<keyword evidence="8" id="KW-1185">Reference proteome</keyword>
<dbReference type="CDD" id="cd00609">
    <property type="entry name" value="AAT_like"/>
    <property type="match status" value="1"/>
</dbReference>
<keyword evidence="3" id="KW-0663">Pyridoxal phosphate</keyword>
<dbReference type="EC" id="4.4.1.13" evidence="2"/>
<dbReference type="PANTHER" id="PTHR43525:SF2">
    <property type="entry name" value="CYSTATHIONINE BETA-LYASE-RELATED"/>
    <property type="match status" value="1"/>
</dbReference>
<organism evidence="7 8">
    <name type="scientific">Nocardioides perillae</name>
    <dbReference type="NCBI Taxonomy" id="1119534"/>
    <lineage>
        <taxon>Bacteria</taxon>
        <taxon>Bacillati</taxon>
        <taxon>Actinomycetota</taxon>
        <taxon>Actinomycetes</taxon>
        <taxon>Propionibacteriales</taxon>
        <taxon>Nocardioidaceae</taxon>
        <taxon>Nocardioides</taxon>
    </lineage>
</organism>
<dbReference type="SUPFAM" id="SSF53383">
    <property type="entry name" value="PLP-dependent transferases"/>
    <property type="match status" value="1"/>
</dbReference>
<dbReference type="InterPro" id="IPR004839">
    <property type="entry name" value="Aminotransferase_I/II_large"/>
</dbReference>
<evidence type="ECO:0000256" key="4">
    <source>
        <dbReference type="ARBA" id="ARBA00023239"/>
    </source>
</evidence>
<sequence length="382" mass="40222">MLRDHTDAEARAALPLKWGAVPEGTIPAWVAEMDWHTAPAVTDAVTAALQRGVTGYAPFDDAGVGAAYAGFARRQWGWEVPPEASVPVPAVVPGLRLVLESLCPPGPVVVPLPCYPPFRDVVALAGREAVHVETDPDDPEAALDLAAVERAFAAGARTLLLCSPHNPLGRVARRAELEALRDLAAHHGARVVADEVHAPLTLPDGPAFTPYLAVDPRGIAVTSTTKSFNAPGLPCAQVVALDPEDRAVLQALPLVQTHGWSPLGAVASVAAWRHGDAWLAAVRDRVAANRDLLGTLLAAHLPLARTRRLEATYLAWLDLRAYAAPDGRGPDPVARAEAGGVRLGPGEDYHPGLPGHARLNLATSPDRLTEVVRRLGVALAPA</sequence>
<dbReference type="EMBL" id="JACCAC010000001">
    <property type="protein sequence ID" value="NYG54069.1"/>
    <property type="molecule type" value="Genomic_DNA"/>
</dbReference>
<comment type="similarity">
    <text evidence="5">Belongs to the class-II pyridoxal-phosphate-dependent aminotransferase family. MalY/PatB cystathionine beta-lyase subfamily.</text>
</comment>
<name>A0A7Y9RTX8_9ACTN</name>
<accession>A0A7Y9RTX8</accession>
<proteinExistence type="inferred from homology"/>
<protein>
    <recommendedName>
        <fullName evidence="2">cysteine-S-conjugate beta-lyase</fullName>
        <ecNumber evidence="2">4.4.1.13</ecNumber>
    </recommendedName>
</protein>
<dbReference type="GO" id="GO:0030170">
    <property type="term" value="F:pyridoxal phosphate binding"/>
    <property type="evidence" value="ECO:0007669"/>
    <property type="project" value="InterPro"/>
</dbReference>
<evidence type="ECO:0000313" key="7">
    <source>
        <dbReference type="EMBL" id="NYG54069.1"/>
    </source>
</evidence>
<feature type="domain" description="Aminotransferase class I/classII large" evidence="6">
    <location>
        <begin position="37"/>
        <end position="375"/>
    </location>
</feature>
<evidence type="ECO:0000256" key="3">
    <source>
        <dbReference type="ARBA" id="ARBA00022898"/>
    </source>
</evidence>
<keyword evidence="4 7" id="KW-0456">Lyase</keyword>
<comment type="cofactor">
    <cofactor evidence="1">
        <name>pyridoxal 5'-phosphate</name>
        <dbReference type="ChEBI" id="CHEBI:597326"/>
    </cofactor>
</comment>
<dbReference type="AlphaFoldDB" id="A0A7Y9RTX8"/>
<evidence type="ECO:0000259" key="6">
    <source>
        <dbReference type="Pfam" id="PF00155"/>
    </source>
</evidence>
<evidence type="ECO:0000256" key="5">
    <source>
        <dbReference type="ARBA" id="ARBA00037974"/>
    </source>
</evidence>
<dbReference type="PANTHER" id="PTHR43525">
    <property type="entry name" value="PROTEIN MALY"/>
    <property type="match status" value="1"/>
</dbReference>
<evidence type="ECO:0000313" key="8">
    <source>
        <dbReference type="Proteomes" id="UP000544110"/>
    </source>
</evidence>
<comment type="caution">
    <text evidence="7">The sequence shown here is derived from an EMBL/GenBank/DDBJ whole genome shotgun (WGS) entry which is preliminary data.</text>
</comment>
<dbReference type="Gene3D" id="3.90.1150.10">
    <property type="entry name" value="Aspartate Aminotransferase, domain 1"/>
    <property type="match status" value="1"/>
</dbReference>
<evidence type="ECO:0000256" key="1">
    <source>
        <dbReference type="ARBA" id="ARBA00001933"/>
    </source>
</evidence>
<dbReference type="InterPro" id="IPR015424">
    <property type="entry name" value="PyrdxlP-dep_Trfase"/>
</dbReference>
<gene>
    <name evidence="7" type="ORF">BJ989_000373</name>
</gene>
<dbReference type="InterPro" id="IPR015422">
    <property type="entry name" value="PyrdxlP-dep_Trfase_small"/>
</dbReference>
<dbReference type="InterPro" id="IPR015421">
    <property type="entry name" value="PyrdxlP-dep_Trfase_major"/>
</dbReference>
<dbReference type="Proteomes" id="UP000544110">
    <property type="component" value="Unassembled WGS sequence"/>
</dbReference>
<dbReference type="Gene3D" id="3.40.640.10">
    <property type="entry name" value="Type I PLP-dependent aspartate aminotransferase-like (Major domain)"/>
    <property type="match status" value="1"/>
</dbReference>
<dbReference type="Pfam" id="PF00155">
    <property type="entry name" value="Aminotran_1_2"/>
    <property type="match status" value="1"/>
</dbReference>
<evidence type="ECO:0000256" key="2">
    <source>
        <dbReference type="ARBA" id="ARBA00012224"/>
    </source>
</evidence>
<reference evidence="7 8" key="1">
    <citation type="submission" date="2020-07" db="EMBL/GenBank/DDBJ databases">
        <title>Sequencing the genomes of 1000 actinobacteria strains.</title>
        <authorList>
            <person name="Klenk H.-P."/>
        </authorList>
    </citation>
    <scope>NUCLEOTIDE SEQUENCE [LARGE SCALE GENOMIC DNA]</scope>
    <source>
        <strain evidence="7 8">DSM 24552</strain>
    </source>
</reference>